<evidence type="ECO:0000313" key="3">
    <source>
        <dbReference type="EMBL" id="VAW67216.1"/>
    </source>
</evidence>
<dbReference type="InterPro" id="IPR018228">
    <property type="entry name" value="DNase_TatD-rel_CS"/>
</dbReference>
<reference evidence="3" key="1">
    <citation type="submission" date="2018-06" db="EMBL/GenBank/DDBJ databases">
        <authorList>
            <person name="Zhirakovskaya E."/>
        </authorList>
    </citation>
    <scope>NUCLEOTIDE SEQUENCE</scope>
</reference>
<accession>A0A3B0YFS7</accession>
<keyword evidence="1" id="KW-0479">Metal-binding</keyword>
<dbReference type="EMBL" id="UOFH01000376">
    <property type="protein sequence ID" value="VAW67216.1"/>
    <property type="molecule type" value="Genomic_DNA"/>
</dbReference>
<organism evidence="3">
    <name type="scientific">hydrothermal vent metagenome</name>
    <dbReference type="NCBI Taxonomy" id="652676"/>
    <lineage>
        <taxon>unclassified sequences</taxon>
        <taxon>metagenomes</taxon>
        <taxon>ecological metagenomes</taxon>
    </lineage>
</organism>
<dbReference type="Gene3D" id="3.20.20.140">
    <property type="entry name" value="Metal-dependent hydrolases"/>
    <property type="match status" value="1"/>
</dbReference>
<name>A0A3B0YFS7_9ZZZZ</name>
<dbReference type="InterPro" id="IPR001130">
    <property type="entry name" value="TatD-like"/>
</dbReference>
<dbReference type="Pfam" id="PF01026">
    <property type="entry name" value="TatD_DNase"/>
    <property type="match status" value="1"/>
</dbReference>
<dbReference type="PIRSF" id="PIRSF005902">
    <property type="entry name" value="DNase_TatD"/>
    <property type="match status" value="1"/>
</dbReference>
<dbReference type="NCBIfam" id="TIGR00010">
    <property type="entry name" value="YchF/TatD family DNA exonuclease"/>
    <property type="match status" value="1"/>
</dbReference>
<dbReference type="SUPFAM" id="SSF51556">
    <property type="entry name" value="Metallo-dependent hydrolases"/>
    <property type="match status" value="1"/>
</dbReference>
<dbReference type="PANTHER" id="PTHR46124">
    <property type="entry name" value="D-AMINOACYL-TRNA DEACYLASE"/>
    <property type="match status" value="1"/>
</dbReference>
<protein>
    <submittedName>
        <fullName evidence="3">Deoxyribonuclease YjjV</fullName>
    </submittedName>
</protein>
<dbReference type="InterPro" id="IPR015991">
    <property type="entry name" value="TatD/YcfH-like"/>
</dbReference>
<dbReference type="GO" id="GO:0046872">
    <property type="term" value="F:metal ion binding"/>
    <property type="evidence" value="ECO:0007669"/>
    <property type="project" value="UniProtKB-KW"/>
</dbReference>
<dbReference type="AlphaFoldDB" id="A0A3B0YFS7"/>
<gene>
    <name evidence="3" type="ORF">MNBD_GAMMA08-3116</name>
</gene>
<evidence type="ECO:0000256" key="1">
    <source>
        <dbReference type="ARBA" id="ARBA00022723"/>
    </source>
</evidence>
<dbReference type="FunFam" id="3.20.20.140:FF:000005">
    <property type="entry name" value="TatD family hydrolase"/>
    <property type="match status" value="1"/>
</dbReference>
<dbReference type="PROSITE" id="PS01137">
    <property type="entry name" value="TATD_1"/>
    <property type="match status" value="1"/>
</dbReference>
<dbReference type="InterPro" id="IPR032466">
    <property type="entry name" value="Metal_Hydrolase"/>
</dbReference>
<dbReference type="PROSITE" id="PS01091">
    <property type="entry name" value="TATD_3"/>
    <property type="match status" value="1"/>
</dbReference>
<dbReference type="GO" id="GO:0005829">
    <property type="term" value="C:cytosol"/>
    <property type="evidence" value="ECO:0007669"/>
    <property type="project" value="TreeGrafter"/>
</dbReference>
<keyword evidence="2" id="KW-0378">Hydrolase</keyword>
<dbReference type="GO" id="GO:0016788">
    <property type="term" value="F:hydrolase activity, acting on ester bonds"/>
    <property type="evidence" value="ECO:0007669"/>
    <property type="project" value="InterPro"/>
</dbReference>
<dbReference type="GO" id="GO:0004536">
    <property type="term" value="F:DNA nuclease activity"/>
    <property type="evidence" value="ECO:0007669"/>
    <property type="project" value="InterPro"/>
</dbReference>
<sequence>MIIDSHCHIDFSDFDNDRAQVLQRAEKVGIKKIIIPGVIQSTWHKIKSCCEEHTILSPSYGLHPYFIEQHQTQHLDNLKNWIDANKTIAIGECGLDFFLKNLDIETQTYYFSAQLDMALEFDLPVIIHARKSTEAVIREIKKRPSLRGMIHSYSGSYEQAMQLINLGFYLSFGGSVTYEKSTRLRTLVKKLPLDFLLVETDAPDQPVASAKNYRNEPSFIIDVIHHIAELHQTSSENIAHISANNALQLFNLDAD</sequence>
<dbReference type="CDD" id="cd01310">
    <property type="entry name" value="TatD_DNAse"/>
    <property type="match status" value="1"/>
</dbReference>
<proteinExistence type="predicted"/>
<dbReference type="PANTHER" id="PTHR46124:SF3">
    <property type="entry name" value="HYDROLASE"/>
    <property type="match status" value="1"/>
</dbReference>
<evidence type="ECO:0000256" key="2">
    <source>
        <dbReference type="ARBA" id="ARBA00022801"/>
    </source>
</evidence>